<dbReference type="Pfam" id="PF00353">
    <property type="entry name" value="HemolysinCabind"/>
    <property type="match status" value="5"/>
</dbReference>
<reference evidence="3" key="1">
    <citation type="journal article" date="2014" name="Int. J. Syst. Evol. Microbiol.">
        <title>Complete genome sequence of Corynebacterium casei LMG S-19264T (=DSM 44701T), isolated from a smear-ripened cheese.</title>
        <authorList>
            <consortium name="US DOE Joint Genome Institute (JGI-PGF)"/>
            <person name="Walter F."/>
            <person name="Albersmeier A."/>
            <person name="Kalinowski J."/>
            <person name="Ruckert C."/>
        </authorList>
    </citation>
    <scope>NUCLEOTIDE SEQUENCE</scope>
    <source>
        <strain evidence="3">VKM B-2748</strain>
    </source>
</reference>
<name>A0A9W6JQ03_9HYPH</name>
<dbReference type="PANTHER" id="PTHR38340:SF1">
    <property type="entry name" value="S-LAYER PROTEIN"/>
    <property type="match status" value="1"/>
</dbReference>
<reference evidence="3" key="2">
    <citation type="submission" date="2023-01" db="EMBL/GenBank/DDBJ databases">
        <authorList>
            <person name="Sun Q."/>
            <person name="Evtushenko L."/>
        </authorList>
    </citation>
    <scope>NUCLEOTIDE SEQUENCE</scope>
    <source>
        <strain evidence="3">VKM B-2748</strain>
    </source>
</reference>
<evidence type="ECO:0000313" key="4">
    <source>
        <dbReference type="Proteomes" id="UP001143309"/>
    </source>
</evidence>
<dbReference type="Proteomes" id="UP001143309">
    <property type="component" value="Unassembled WGS sequence"/>
</dbReference>
<evidence type="ECO:0000256" key="2">
    <source>
        <dbReference type="ARBA" id="ARBA00022525"/>
    </source>
</evidence>
<sequence length="1802" mass="182425">MRYAYDAFSAGAFVTATGFLDVIRLPSGGFVVFTFTSAAGAIVPTVTTFGSDGEPTGDSATLTGAHSSHALIDVVMRPDGGFLAAFGISGAAYFRRYGPDGTLLQDKDGDTDIPVAPPVGASLASMETLSDGRVLAVFIQHSSGGSSIHRQMFSPDGVAVGAASVAVSGVAPAPGSLQSANAVALSNGGYLLEYVVNVSSNGQTRHVQAFAGDGSALGSPGAFERYSSSVTALSNGGFAVGYMEEVGSNDLLRVQLYGANGAVSGGPITVGLSVDNGYAHYQSLIELVAMPGGGFAVIKTSYDEERIVIQSFSAAGSATSAEVEISDPTGVDHRYPQATALSDGRIAVVWTSDVDDFSFPSAVGTRTNGVIISLPGVSDPYFTNGGDLMVGTSGGDTFFAFGTAFGAGDRVDAGGGSDTILVLDAGVLDAAAADLHSVETLQGSFGDDVIIVSQKVLDGVSTIDGNEGIDVLRVVDSVDLRPEVLSGIERIEAAGAGPIVVRVADAATATLVHAAPDQHVTVRAPSTTFDLQQRNALFANGVDVVHGANDILYYSDGSATAMLAEVRANTITANTQIQPVGATLASGGWVSVWSSMISGSYDVKMQLYGVDGAPVGGETLVHTATSGAQSQPAVAALAGGGFVVVYAGANTVHVRRFDADGVPLATQTTLFTASASSLIVEPSVTTLDNGSYVVAWQTTGYDGSGYGLALRMFAENGVALGSAVRINTTTFNDQAAASIAATEDGGFVAAWLTGSHLSAEVAFQRFSAAGARIGTETLASTTPFALGVPISAETPVALCALAGGGFVIGWSAPREHALREAVLRRFDADGQALGPEVVVNLQRQGDQTRVSLCALDDGGFVASWVSRTPDDPNYDHIFVQRFDASGAAVGEQFDTGRGVGASLVARPDGGFAVLVEMSDGVSTYRDIVVREFRALDHHVLTPGGDLVAGDGRATTIIGAPGDLGSQDQIDGGGGTDMLQLASSGRIDLTAPAMFANVERIVGASGDDIVVVSTARLADVEIIDGGEGTDTVETGDETLDLRGVTLLNVERVTSTRAVGTAYQVDSAATALLIDGGAGGWTEIDATSITLTEAQIANILANGVNLVRDASGAYGVVTPRPDVIAAVEGAPVVFNVFADNGFGPDLGGAGLEIAAVNGLPISVGETIWPVSDISHGGWLTYLGGGSFSFDLSVFDYTPAPGSGASNIVAHLGFYYTLAGGDTTSVRVDFTGADSNDFLLGASGVADTLRGGLYDDVYNIDESGDRVIERDGEGHDTVQSSVSFSLAGQFIEALHLLGDGAINGTGNALDNALHGNSNANTLLGLGGDDNLDGYLGADRLEGGEGSDSYFIRDSAARVIEANVAGYDTVHSSVSFSLAGQFIEALVLVGSSALNGTGNALDNAITGNDGANTLLGLGGADVLDGGSGADRMEGGEGSDTYYVDSTGDRVIEANVAGYDTVHSWVSFAFGSQHLERLYLNSGAGAISGTGNGLANAITGNESANTLLGLGGDDILDGGAGGDRMEGGEGSDTYYVDHSGDRVIEADVAGLDTVNSAVSFSLAGQFIEKLVLTGEAAINGTGNSQANTIIGNGAANTINGGGGADRMEGGAGDDVYVVDDLGDRVVEANVAGFDTVNSAVSFSLAGQFIEKLALTGTAAINGTGNSQANTLVGNAAANTLNGLAGDDRLDGGRGSDILTGGAGADVFVFSAALVGGEVDSITDFVVVDDTIELSRSTFAGLALGTLATGAFNAGTAATEADDRLVYHAATGRLFFDQDGLGGSAAVHFATLSPNLGGLSGLDFVVVG</sequence>
<dbReference type="Gene3D" id="2.150.10.10">
    <property type="entry name" value="Serralysin-like metalloprotease, C-terminal"/>
    <property type="match status" value="4"/>
</dbReference>
<dbReference type="PROSITE" id="PS00330">
    <property type="entry name" value="HEMOLYSIN_CALCIUM"/>
    <property type="match status" value="1"/>
</dbReference>
<gene>
    <name evidence="3" type="ORF">GCM10008174_14850</name>
</gene>
<dbReference type="EMBL" id="BSFL01000002">
    <property type="protein sequence ID" value="GLK79744.1"/>
    <property type="molecule type" value="Genomic_DNA"/>
</dbReference>
<organism evidence="3 4">
    <name type="scientific">Methylopila turkensis</name>
    <dbReference type="NCBI Taxonomy" id="1437816"/>
    <lineage>
        <taxon>Bacteria</taxon>
        <taxon>Pseudomonadati</taxon>
        <taxon>Pseudomonadota</taxon>
        <taxon>Alphaproteobacteria</taxon>
        <taxon>Hyphomicrobiales</taxon>
        <taxon>Methylopilaceae</taxon>
        <taxon>Methylopila</taxon>
    </lineage>
</organism>
<protein>
    <submittedName>
        <fullName evidence="3">Uncharacterized protein</fullName>
    </submittedName>
</protein>
<dbReference type="GO" id="GO:0005509">
    <property type="term" value="F:calcium ion binding"/>
    <property type="evidence" value="ECO:0007669"/>
    <property type="project" value="InterPro"/>
</dbReference>
<keyword evidence="2" id="KW-0964">Secreted</keyword>
<accession>A0A9W6JQ03</accession>
<keyword evidence="4" id="KW-1185">Reference proteome</keyword>
<proteinExistence type="predicted"/>
<dbReference type="InterPro" id="IPR011049">
    <property type="entry name" value="Serralysin-like_metalloprot_C"/>
</dbReference>
<dbReference type="InterPro" id="IPR018511">
    <property type="entry name" value="Hemolysin-typ_Ca-bd_CS"/>
</dbReference>
<evidence type="ECO:0000256" key="1">
    <source>
        <dbReference type="ARBA" id="ARBA00004613"/>
    </source>
</evidence>
<dbReference type="PANTHER" id="PTHR38340">
    <property type="entry name" value="S-LAYER PROTEIN"/>
    <property type="match status" value="1"/>
</dbReference>
<dbReference type="InterPro" id="IPR001343">
    <property type="entry name" value="Hemolysn_Ca-bd"/>
</dbReference>
<dbReference type="PRINTS" id="PR00313">
    <property type="entry name" value="CABNDNGRPT"/>
</dbReference>
<dbReference type="InterPro" id="IPR050557">
    <property type="entry name" value="RTX_toxin/Mannuronan_C5-epim"/>
</dbReference>
<dbReference type="GO" id="GO:0005576">
    <property type="term" value="C:extracellular region"/>
    <property type="evidence" value="ECO:0007669"/>
    <property type="project" value="UniProtKB-SubCell"/>
</dbReference>
<comment type="subcellular location">
    <subcellularLocation>
        <location evidence="1">Secreted</location>
    </subcellularLocation>
</comment>
<dbReference type="SUPFAM" id="SSF51120">
    <property type="entry name" value="beta-Roll"/>
    <property type="match status" value="4"/>
</dbReference>
<dbReference type="RefSeq" id="WP_271200241.1">
    <property type="nucleotide sequence ID" value="NZ_BSFL01000002.1"/>
</dbReference>
<comment type="caution">
    <text evidence="3">The sequence shown here is derived from an EMBL/GenBank/DDBJ whole genome shotgun (WGS) entry which is preliminary data.</text>
</comment>
<evidence type="ECO:0000313" key="3">
    <source>
        <dbReference type="EMBL" id="GLK79744.1"/>
    </source>
</evidence>